<dbReference type="InterPro" id="IPR011234">
    <property type="entry name" value="Fumarylacetoacetase-like_C"/>
</dbReference>
<sequence length="206" mass="23732">MKIICVGHNYQEHNKEMGRNGIDSGEPVLFMKPDSALLKDNKPFFIPDFSNNIHYELEVVVRINRLGKNIAERFAHRYYDELTVGIDFTARDLQSDLKQKSLPWEISKGFDNSAVVGEFVPKEILQKNVDCLDFSLLKNNEIVQKGNTSDMIHRVDKIIAYASRFFTLKIGDILFTGTPSGVGRVEINDHLEGFLEERKLFDFYIR</sequence>
<protein>
    <submittedName>
        <fullName evidence="3">FAA hydrolase family protein</fullName>
    </submittedName>
</protein>
<comment type="caution">
    <text evidence="3">The sequence shown here is derived from an EMBL/GenBank/DDBJ whole genome shotgun (WGS) entry which is preliminary data.</text>
</comment>
<proteinExistence type="predicted"/>
<reference evidence="3 4" key="1">
    <citation type="submission" date="2019-03" db="EMBL/GenBank/DDBJ databases">
        <title>San Antonio Military Medical Center submission to MRSN (WRAIR), pending publication.</title>
        <authorList>
            <person name="Blyth D.M."/>
            <person name="Mccarthy S.L."/>
            <person name="Schall S.E."/>
            <person name="Stam J.A."/>
            <person name="Ong A.C."/>
            <person name="Mcgann P.T."/>
        </authorList>
    </citation>
    <scope>NUCLEOTIDE SEQUENCE [LARGE SCALE GENOMIC DNA]</scope>
    <source>
        <strain evidence="3 4">MRSN571793</strain>
    </source>
</reference>
<dbReference type="GO" id="GO:0046872">
    <property type="term" value="F:metal ion binding"/>
    <property type="evidence" value="ECO:0007669"/>
    <property type="project" value="UniProtKB-KW"/>
</dbReference>
<keyword evidence="3" id="KW-0378">Hydrolase</keyword>
<keyword evidence="1" id="KW-0479">Metal-binding</keyword>
<dbReference type="Gene3D" id="3.90.850.10">
    <property type="entry name" value="Fumarylacetoacetase-like, C-terminal domain"/>
    <property type="match status" value="1"/>
</dbReference>
<dbReference type="EMBL" id="SOML01000020">
    <property type="protein sequence ID" value="TFD91919.1"/>
    <property type="molecule type" value="Genomic_DNA"/>
</dbReference>
<dbReference type="Pfam" id="PF01557">
    <property type="entry name" value="FAA_hydrolase"/>
    <property type="match status" value="1"/>
</dbReference>
<dbReference type="AlphaFoldDB" id="A0A4Y8KSG7"/>
<accession>A0A4Y8KSG7</accession>
<gene>
    <name evidence="3" type="ORF">E2605_19300</name>
</gene>
<feature type="domain" description="Fumarylacetoacetase-like C-terminal" evidence="2">
    <location>
        <begin position="2"/>
        <end position="189"/>
    </location>
</feature>
<dbReference type="GO" id="GO:0018773">
    <property type="term" value="F:acetylpyruvate hydrolase activity"/>
    <property type="evidence" value="ECO:0007669"/>
    <property type="project" value="TreeGrafter"/>
</dbReference>
<dbReference type="Proteomes" id="UP000297861">
    <property type="component" value="Unassembled WGS sequence"/>
</dbReference>
<evidence type="ECO:0000256" key="1">
    <source>
        <dbReference type="ARBA" id="ARBA00022723"/>
    </source>
</evidence>
<dbReference type="PANTHER" id="PTHR11820:SF7">
    <property type="entry name" value="ACYLPYRUVASE FAHD1, MITOCHONDRIAL"/>
    <property type="match status" value="1"/>
</dbReference>
<dbReference type="RefSeq" id="WP_134437635.1">
    <property type="nucleotide sequence ID" value="NZ_SOML01000020.1"/>
</dbReference>
<dbReference type="STRING" id="1121485.GCA_000426485_03024"/>
<organism evidence="3 4">
    <name type="scientific">Dysgonomonas capnocytophagoides</name>
    <dbReference type="NCBI Taxonomy" id="45254"/>
    <lineage>
        <taxon>Bacteria</taxon>
        <taxon>Pseudomonadati</taxon>
        <taxon>Bacteroidota</taxon>
        <taxon>Bacteroidia</taxon>
        <taxon>Bacteroidales</taxon>
        <taxon>Dysgonomonadaceae</taxon>
        <taxon>Dysgonomonas</taxon>
    </lineage>
</organism>
<dbReference type="OrthoDB" id="9805307at2"/>
<dbReference type="PANTHER" id="PTHR11820">
    <property type="entry name" value="ACYLPYRUVASE"/>
    <property type="match status" value="1"/>
</dbReference>
<dbReference type="SUPFAM" id="SSF56529">
    <property type="entry name" value="FAH"/>
    <property type="match status" value="1"/>
</dbReference>
<keyword evidence="4" id="KW-1185">Reference proteome</keyword>
<evidence type="ECO:0000313" key="4">
    <source>
        <dbReference type="Proteomes" id="UP000297861"/>
    </source>
</evidence>
<evidence type="ECO:0000259" key="2">
    <source>
        <dbReference type="Pfam" id="PF01557"/>
    </source>
</evidence>
<dbReference type="InterPro" id="IPR036663">
    <property type="entry name" value="Fumarylacetoacetase_C_sf"/>
</dbReference>
<evidence type="ECO:0000313" key="3">
    <source>
        <dbReference type="EMBL" id="TFD91919.1"/>
    </source>
</evidence>
<name>A0A4Y8KSG7_9BACT</name>